<dbReference type="Proteomes" id="UP001497457">
    <property type="component" value="Chromosome 1b"/>
</dbReference>
<accession>A0ABC8VGF4</accession>
<dbReference type="InterPro" id="IPR002110">
    <property type="entry name" value="Ankyrin_rpt"/>
</dbReference>
<keyword evidence="1" id="KW-0040">ANK repeat</keyword>
<keyword evidence="3" id="KW-1185">Reference proteome</keyword>
<evidence type="ECO:0000313" key="3">
    <source>
        <dbReference type="Proteomes" id="UP001497457"/>
    </source>
</evidence>
<gene>
    <name evidence="2" type="ORF">URODEC1_LOCUS3242</name>
</gene>
<name>A0ABC8VGF4_9POAL</name>
<proteinExistence type="predicted"/>
<dbReference type="PROSITE" id="PS50297">
    <property type="entry name" value="ANK_REP_REGION"/>
    <property type="match status" value="1"/>
</dbReference>
<feature type="repeat" description="ANK" evidence="1">
    <location>
        <begin position="89"/>
        <end position="112"/>
    </location>
</feature>
<reference evidence="2 3" key="2">
    <citation type="submission" date="2024-10" db="EMBL/GenBank/DDBJ databases">
        <authorList>
            <person name="Ryan C."/>
        </authorList>
    </citation>
    <scope>NUCLEOTIDE SEQUENCE [LARGE SCALE GENOMIC DNA]</scope>
</reference>
<dbReference type="PRINTS" id="PR01415">
    <property type="entry name" value="ANKYRIN"/>
</dbReference>
<dbReference type="SMART" id="SM00248">
    <property type="entry name" value="ANK"/>
    <property type="match status" value="5"/>
</dbReference>
<dbReference type="Pfam" id="PF12796">
    <property type="entry name" value="Ank_2"/>
    <property type="match status" value="1"/>
</dbReference>
<dbReference type="PROSITE" id="PS50088">
    <property type="entry name" value="ANK_REPEAT"/>
    <property type="match status" value="2"/>
</dbReference>
<evidence type="ECO:0000256" key="1">
    <source>
        <dbReference type="PROSITE-ProRule" id="PRU00023"/>
    </source>
</evidence>
<dbReference type="InterPro" id="IPR036770">
    <property type="entry name" value="Ankyrin_rpt-contain_sf"/>
</dbReference>
<evidence type="ECO:0008006" key="4">
    <source>
        <dbReference type="Google" id="ProtNLM"/>
    </source>
</evidence>
<dbReference type="SUPFAM" id="SSF48403">
    <property type="entry name" value="Ankyrin repeat"/>
    <property type="match status" value="1"/>
</dbReference>
<organism evidence="2 3">
    <name type="scientific">Urochloa decumbens</name>
    <dbReference type="NCBI Taxonomy" id="240449"/>
    <lineage>
        <taxon>Eukaryota</taxon>
        <taxon>Viridiplantae</taxon>
        <taxon>Streptophyta</taxon>
        <taxon>Embryophyta</taxon>
        <taxon>Tracheophyta</taxon>
        <taxon>Spermatophyta</taxon>
        <taxon>Magnoliopsida</taxon>
        <taxon>Liliopsida</taxon>
        <taxon>Poales</taxon>
        <taxon>Poaceae</taxon>
        <taxon>PACMAD clade</taxon>
        <taxon>Panicoideae</taxon>
        <taxon>Panicodae</taxon>
        <taxon>Paniceae</taxon>
        <taxon>Melinidinae</taxon>
        <taxon>Urochloa</taxon>
    </lineage>
</organism>
<sequence>MDDVNLTDQPAKWIQLAIEQEHSSKKSKKLVETQAHSLARTASYIKQFQYGRVNGYRVLNYAARKGHRLLFDMLLKKLRVDPNLADSLYGTTPLHHAAAGGQIKMIEALIENYLCDIEAPDKGGSTPLCFAIAYDQNASLRKLLDHGASVEVESFLGLPIFMAIYRGNTEAVRMLYMKNPNVLNFEMYDFCTPLVAAASCSSTACFKYLVEVGDVNARPLMYKVISCADSEEKALERIEILLNRGVDPNASYDAVTLFEERPIFCAAKRRWKNLVETLLQSTNRVPGIEWTTEGVIQYVNSEAFGTFHKVTRVLHLKDRLLQEIRANHCLAADLICKVLHVDMDMEEWDLYQSLCEISISYGFQSLYTRGVAATINYLGYTWDKSEEGMLLATKACLALEPDDETFKTQLAQLKEAMGEENTANN</sequence>
<feature type="repeat" description="ANK" evidence="1">
    <location>
        <begin position="123"/>
        <end position="155"/>
    </location>
</feature>
<dbReference type="PANTHER" id="PTHR46224:SF37">
    <property type="entry name" value="OS12G0600100 PROTEIN"/>
    <property type="match status" value="1"/>
</dbReference>
<evidence type="ECO:0000313" key="2">
    <source>
        <dbReference type="EMBL" id="CAL4890405.1"/>
    </source>
</evidence>
<dbReference type="PANTHER" id="PTHR46224">
    <property type="entry name" value="ANKYRIN REPEAT FAMILY PROTEIN"/>
    <property type="match status" value="1"/>
</dbReference>
<dbReference type="AlphaFoldDB" id="A0ABC8VGF4"/>
<protein>
    <recommendedName>
        <fullName evidence="4">Ankyrin repeat protein</fullName>
    </recommendedName>
</protein>
<dbReference type="Gene3D" id="1.25.40.20">
    <property type="entry name" value="Ankyrin repeat-containing domain"/>
    <property type="match status" value="1"/>
</dbReference>
<reference evidence="3" key="1">
    <citation type="submission" date="2024-06" db="EMBL/GenBank/DDBJ databases">
        <authorList>
            <person name="Ryan C."/>
        </authorList>
    </citation>
    <scope>NUCLEOTIDE SEQUENCE [LARGE SCALE GENOMIC DNA]</scope>
</reference>
<dbReference type="InterPro" id="IPR051616">
    <property type="entry name" value="Cul2-RING_E3_ligase_SR"/>
</dbReference>
<dbReference type="EMBL" id="OZ075111">
    <property type="protein sequence ID" value="CAL4890405.1"/>
    <property type="molecule type" value="Genomic_DNA"/>
</dbReference>